<dbReference type="AlphaFoldDB" id="R4X7N6"/>
<keyword evidence="2" id="KW-0132">Cell division</keyword>
<accession>R4X7N6</accession>
<evidence type="ECO:0000256" key="4">
    <source>
        <dbReference type="ARBA" id="ARBA00044746"/>
    </source>
</evidence>
<dbReference type="PANTHER" id="PTHR13255">
    <property type="entry name" value="ATAXIN-10"/>
    <property type="match status" value="1"/>
</dbReference>
<evidence type="ECO:0000256" key="1">
    <source>
        <dbReference type="ARBA" id="ARBA00008384"/>
    </source>
</evidence>
<feature type="domain" description="Ataxin-10" evidence="7">
    <location>
        <begin position="399"/>
        <end position="494"/>
    </location>
</feature>
<dbReference type="Proteomes" id="UP000013776">
    <property type="component" value="Unassembled WGS sequence"/>
</dbReference>
<dbReference type="EMBL" id="CAHR02000029">
    <property type="protein sequence ID" value="CCG81168.1"/>
    <property type="molecule type" value="Genomic_DNA"/>
</dbReference>
<dbReference type="OrthoDB" id="379794at2759"/>
<evidence type="ECO:0000256" key="5">
    <source>
        <dbReference type="ARBA" id="ARBA00044801"/>
    </source>
</evidence>
<dbReference type="SUPFAM" id="SSF48371">
    <property type="entry name" value="ARM repeat"/>
    <property type="match status" value="2"/>
</dbReference>
<evidence type="ECO:0000256" key="2">
    <source>
        <dbReference type="ARBA" id="ARBA00022618"/>
    </source>
</evidence>
<comment type="similarity">
    <text evidence="1">Belongs to the ataxin-10 family.</text>
</comment>
<dbReference type="InterPro" id="IPR019156">
    <property type="entry name" value="Ataxin-10_domain"/>
</dbReference>
<comment type="caution">
    <text evidence="8">The sequence shown here is derived from an EMBL/GenBank/DDBJ whole genome shotgun (WGS) entry which is preliminary data.</text>
</comment>
<reference evidence="8 9" key="1">
    <citation type="journal article" date="2013" name="MBio">
        <title>Genome sequencing of the plant pathogen Taphrina deformans, the causal agent of peach leaf curl.</title>
        <authorList>
            <person name="Cisse O.H."/>
            <person name="Almeida J.M.G.C.F."/>
            <person name="Fonseca A."/>
            <person name="Kumar A.A."/>
            <person name="Salojaervi J."/>
            <person name="Overmyer K."/>
            <person name="Hauser P.M."/>
            <person name="Pagni M."/>
        </authorList>
    </citation>
    <scope>NUCLEOTIDE SEQUENCE [LARGE SCALE GENOMIC DNA]</scope>
    <source>
        <strain evidence="9">PYCC 5710 / ATCC 11124 / CBS 356.35 / IMI 108563 / JCM 9778 / NBRC 8474</strain>
    </source>
</reference>
<dbReference type="InterPro" id="IPR051374">
    <property type="entry name" value="Ataxin-10/CTR86_families"/>
</dbReference>
<proteinExistence type="inferred from homology"/>
<evidence type="ECO:0000313" key="9">
    <source>
        <dbReference type="Proteomes" id="UP000013776"/>
    </source>
</evidence>
<evidence type="ECO:0000259" key="7">
    <source>
        <dbReference type="Pfam" id="PF09759"/>
    </source>
</evidence>
<dbReference type="eggNOG" id="KOG2676">
    <property type="taxonomic scope" value="Eukaryota"/>
</dbReference>
<gene>
    <name evidence="8" type="ORF">TAPDE_000881</name>
</gene>
<dbReference type="InterPro" id="IPR016024">
    <property type="entry name" value="ARM-type_fold"/>
</dbReference>
<dbReference type="PANTHER" id="PTHR13255:SF0">
    <property type="entry name" value="ATAXIN-10"/>
    <property type="match status" value="1"/>
</dbReference>
<evidence type="ECO:0000256" key="6">
    <source>
        <dbReference type="ARBA" id="ARBA00044805"/>
    </source>
</evidence>
<organism evidence="8 9">
    <name type="scientific">Taphrina deformans (strain PYCC 5710 / ATCC 11124 / CBS 356.35 / IMI 108563 / JCM 9778 / NBRC 8474)</name>
    <name type="common">Peach leaf curl fungus</name>
    <name type="synonym">Lalaria deformans</name>
    <dbReference type="NCBI Taxonomy" id="1097556"/>
    <lineage>
        <taxon>Eukaryota</taxon>
        <taxon>Fungi</taxon>
        <taxon>Dikarya</taxon>
        <taxon>Ascomycota</taxon>
        <taxon>Taphrinomycotina</taxon>
        <taxon>Taphrinomycetes</taxon>
        <taxon>Taphrinales</taxon>
        <taxon>Taphrinaceae</taxon>
        <taxon>Taphrina</taxon>
    </lineage>
</organism>
<evidence type="ECO:0000313" key="8">
    <source>
        <dbReference type="EMBL" id="CCG81168.1"/>
    </source>
</evidence>
<dbReference type="InterPro" id="IPR011989">
    <property type="entry name" value="ARM-like"/>
</dbReference>
<comment type="function">
    <text evidence="4">May play a role in the regulation of cytokinesis.</text>
</comment>
<dbReference type="GO" id="GO:0051301">
    <property type="term" value="P:cell division"/>
    <property type="evidence" value="ECO:0007669"/>
    <property type="project" value="UniProtKB-KW"/>
</dbReference>
<evidence type="ECO:0000256" key="3">
    <source>
        <dbReference type="ARBA" id="ARBA00023306"/>
    </source>
</evidence>
<sequence>MGAEKSLLDGPWEDDMEEAEINVLDDPWVSDMTKAELKLYVLDIDQLQRECKAGKYRSYPMKLSQREETWSVFREYLAETPPSPDSLHYAIFHFAQISFAHGDEIQFLAMVYGIHFALLEYVPIDADLSFKALSNLMTMNEDVTDLVLPEVLESEEVRAVPGRVPTYLLMLLRNGLHSTSSKGLSDRCRQVLDSGLILRLLRDFVDINDYEQDETETDDDTDDTDDTNMRYWLSFHIMSFFFREGFAQECISLPWSDANLDWRERCRARLNVYKVIEQYTSKDREHANVPSVLAAECRDQVDDLAAFLLRPGSTTRTEQERKEEEGDKRLKWTVVSTLISALADLLARESAEPLRRSTEMQQVVEPVIKALGLAHVHFPRPKGGRDLNRANEYALLNTKRDCIIILSNLSYGNKDVQDSVRKLGGLPLVLGQCNIDELNPYLREHTLFCIRNLLENNKENQDVMDSIKPVGVEQSKELSDLGYSAELKDGKIGVSRAAKIESINED</sequence>
<dbReference type="VEuPathDB" id="FungiDB:TAPDE_000881"/>
<dbReference type="Pfam" id="PF09759">
    <property type="entry name" value="Atx10homo_assoc"/>
    <property type="match status" value="1"/>
</dbReference>
<protein>
    <recommendedName>
        <fullName evidence="5">Ataxin-10 homolog</fullName>
    </recommendedName>
    <alternativeName>
        <fullName evidence="6">Copper transport protein 86</fullName>
    </alternativeName>
</protein>
<dbReference type="GO" id="GO:0005829">
    <property type="term" value="C:cytosol"/>
    <property type="evidence" value="ECO:0007669"/>
    <property type="project" value="TreeGrafter"/>
</dbReference>
<dbReference type="Gene3D" id="1.25.10.10">
    <property type="entry name" value="Leucine-rich Repeat Variant"/>
    <property type="match status" value="1"/>
</dbReference>
<keyword evidence="9" id="KW-1185">Reference proteome</keyword>
<keyword evidence="3" id="KW-0131">Cell cycle</keyword>
<name>R4X7N6_TAPDE</name>